<dbReference type="Proteomes" id="UP000699462">
    <property type="component" value="Unassembled WGS sequence"/>
</dbReference>
<evidence type="ECO:0000256" key="5">
    <source>
        <dbReference type="ARBA" id="ARBA00022927"/>
    </source>
</evidence>
<protein>
    <recommendedName>
        <fullName evidence="3">Conserved oligomeric Golgi complex subunit 8</fullName>
    </recommendedName>
    <alternativeName>
        <fullName evidence="8">Component of oligomeric Golgi complex 8</fullName>
    </alternativeName>
</protein>
<reference evidence="10 11" key="1">
    <citation type="submission" date="2019-07" db="EMBL/GenBank/DDBJ databases">
        <title>Annotation for the trematode Paragonimus westermani.</title>
        <authorList>
            <person name="Choi Y.-J."/>
        </authorList>
    </citation>
    <scope>NUCLEOTIDE SEQUENCE [LARGE SCALE GENOMIC DNA]</scope>
    <source>
        <strain evidence="10">180907_Pwestermani</strain>
    </source>
</reference>
<evidence type="ECO:0000256" key="7">
    <source>
        <dbReference type="ARBA" id="ARBA00023136"/>
    </source>
</evidence>
<evidence type="ECO:0000256" key="2">
    <source>
        <dbReference type="ARBA" id="ARBA00006419"/>
    </source>
</evidence>
<comment type="caution">
    <text evidence="10">The sequence shown here is derived from an EMBL/GenBank/DDBJ whole genome shotgun (WGS) entry which is preliminary data.</text>
</comment>
<dbReference type="EMBL" id="JTDF01021363">
    <property type="protein sequence ID" value="KAF8561934.1"/>
    <property type="molecule type" value="Genomic_DNA"/>
</dbReference>
<dbReference type="AlphaFoldDB" id="A0A8T0D4P8"/>
<evidence type="ECO:0000313" key="10">
    <source>
        <dbReference type="EMBL" id="KAF8561934.1"/>
    </source>
</evidence>
<evidence type="ECO:0000256" key="4">
    <source>
        <dbReference type="ARBA" id="ARBA00022448"/>
    </source>
</evidence>
<evidence type="ECO:0000256" key="8">
    <source>
        <dbReference type="ARBA" id="ARBA00031347"/>
    </source>
</evidence>
<keyword evidence="6" id="KW-0333">Golgi apparatus</keyword>
<accession>A0A8T0D4P8</accession>
<evidence type="ECO:0000256" key="3">
    <source>
        <dbReference type="ARBA" id="ARBA00020983"/>
    </source>
</evidence>
<keyword evidence="5" id="KW-0653">Protein transport</keyword>
<evidence type="ECO:0000256" key="6">
    <source>
        <dbReference type="ARBA" id="ARBA00023034"/>
    </source>
</evidence>
<dbReference type="InterPro" id="IPR016159">
    <property type="entry name" value="Cullin_repeat-like_dom_sf"/>
</dbReference>
<keyword evidence="4" id="KW-0813">Transport</keyword>
<proteinExistence type="inferred from homology"/>
<dbReference type="OrthoDB" id="1661054at2759"/>
<feature type="region of interest" description="Disordered" evidence="9">
    <location>
        <begin position="664"/>
        <end position="689"/>
    </location>
</feature>
<dbReference type="GO" id="GO:0000139">
    <property type="term" value="C:Golgi membrane"/>
    <property type="evidence" value="ECO:0007669"/>
    <property type="project" value="UniProtKB-SubCell"/>
</dbReference>
<evidence type="ECO:0000256" key="1">
    <source>
        <dbReference type="ARBA" id="ARBA00004395"/>
    </source>
</evidence>
<organism evidence="10 11">
    <name type="scientific">Paragonimus westermani</name>
    <dbReference type="NCBI Taxonomy" id="34504"/>
    <lineage>
        <taxon>Eukaryota</taxon>
        <taxon>Metazoa</taxon>
        <taxon>Spiralia</taxon>
        <taxon>Lophotrochozoa</taxon>
        <taxon>Platyhelminthes</taxon>
        <taxon>Trematoda</taxon>
        <taxon>Digenea</taxon>
        <taxon>Plagiorchiida</taxon>
        <taxon>Troglotremata</taxon>
        <taxon>Troglotrematidae</taxon>
        <taxon>Paragonimus</taxon>
    </lineage>
</organism>
<keyword evidence="11" id="KW-1185">Reference proteome</keyword>
<dbReference type="InterPro" id="IPR007255">
    <property type="entry name" value="COG8"/>
</dbReference>
<dbReference type="GO" id="GO:0006891">
    <property type="term" value="P:intra-Golgi vesicle-mediated transport"/>
    <property type="evidence" value="ECO:0007669"/>
    <property type="project" value="TreeGrafter"/>
</dbReference>
<evidence type="ECO:0000313" key="11">
    <source>
        <dbReference type="Proteomes" id="UP000699462"/>
    </source>
</evidence>
<dbReference type="PANTHER" id="PTHR21311">
    <property type="entry name" value="CONSERVED OLIGOMERIC GOLGI COMPLEX COMPONENT 8"/>
    <property type="match status" value="1"/>
</dbReference>
<gene>
    <name evidence="10" type="ORF">P879_04691</name>
</gene>
<comment type="subcellular location">
    <subcellularLocation>
        <location evidence="1">Golgi apparatus membrane</location>
        <topology evidence="1">Peripheral membrane protein</topology>
    </subcellularLocation>
</comment>
<evidence type="ECO:0000256" key="9">
    <source>
        <dbReference type="SAM" id="MobiDB-lite"/>
    </source>
</evidence>
<comment type="similarity">
    <text evidence="2">Belongs to the COG8 family.</text>
</comment>
<dbReference type="Pfam" id="PF04124">
    <property type="entry name" value="Dor1"/>
    <property type="match status" value="1"/>
</dbReference>
<keyword evidence="7" id="KW-0472">Membrane</keyword>
<dbReference type="SUPFAM" id="SSF74788">
    <property type="entry name" value="Cullin repeat-like"/>
    <property type="match status" value="1"/>
</dbReference>
<dbReference type="GO" id="GO:0017119">
    <property type="term" value="C:Golgi transport complex"/>
    <property type="evidence" value="ECO:0007669"/>
    <property type="project" value="InterPro"/>
</dbReference>
<dbReference type="GO" id="GO:0015031">
    <property type="term" value="P:protein transport"/>
    <property type="evidence" value="ECO:0007669"/>
    <property type="project" value="UniProtKB-KW"/>
</dbReference>
<sequence>MATQTSLTSDRSPVLHTFPIVTGVSFNQISELLKSEKDSSSVVVDDTILSEILNELALNSVDDLPSTLHNLHQTQKRLQSQLENLAAEHYPVFLAKADASHNALKNLSNIVSVNNALISRVPDLSDCAQAFLSKARILNDAIRINSKALDRHAQLLELLELPQLMETSIQNGHFDDAIAILAYAKRLAKKRGSTIPIIKIISSQVNAVGSQLIHQLCNQLRSLLSLPICIKVVVSLRRTGVFTEQELRLKFLQARTTCLIDQLASGLTTPRISETARKEIDDHKTGGFRNPNRARYEAYWRATRRVEITRVQLFDIVTQYRQPDPRAADWTFLNGNTTTLSTNPLCLTADLQGNEPSRFSTNLLHAWLIHRIGVFLDTFAADLQQMLHQPNLTIQEVVDRWSSMGQSGSSADTTPGSDLEMEALFTNLQSLISQSMYFGRSFSRIGCDFRPHLVDLFYNAVSSYVKVFLNNATDEFSIALDNLLWKATNTFLDDPNDVLNGEVINNHCSPNKKTTFPPVDDLLLYPPLVVLYNRIMELFNGLRVCCPVGLKHRLAALIVDCLTSASSRVATSYRLLVDQQTVNWRSDAADLANGFYSILVPNVISSMYSQLLSATQSEACSEQMQSRVQILVQYLARFVCEPMEKNWPRIPSYDTTTLRCIPKQNGNSTPLANEDTRSTDESATSRALVENHLEEDCASDVN</sequence>
<name>A0A8T0D4P8_9TREM</name>
<dbReference type="PANTHER" id="PTHR21311:SF0">
    <property type="entry name" value="CONSERVED OLIGOMERIC GOLGI COMPLEX SUBUNIT 8"/>
    <property type="match status" value="1"/>
</dbReference>